<evidence type="ECO:0000313" key="2">
    <source>
        <dbReference type="EMBL" id="AZL59757.1"/>
    </source>
</evidence>
<keyword evidence="1" id="KW-0732">Signal</keyword>
<dbReference type="KEGG" id="taw:EI545_13485"/>
<proteinExistence type="predicted"/>
<dbReference type="OrthoDB" id="7843865at2"/>
<keyword evidence="3" id="KW-1185">Reference proteome</keyword>
<organism evidence="2 3">
    <name type="scientific">Tabrizicola piscis</name>
    <dbReference type="NCBI Taxonomy" id="2494374"/>
    <lineage>
        <taxon>Bacteria</taxon>
        <taxon>Pseudomonadati</taxon>
        <taxon>Pseudomonadota</taxon>
        <taxon>Alphaproteobacteria</taxon>
        <taxon>Rhodobacterales</taxon>
        <taxon>Paracoccaceae</taxon>
        <taxon>Tabrizicola</taxon>
    </lineage>
</organism>
<dbReference type="AlphaFoldDB" id="A0A3S8U858"/>
<dbReference type="EMBL" id="CP034328">
    <property type="protein sequence ID" value="AZL59757.1"/>
    <property type="molecule type" value="Genomic_DNA"/>
</dbReference>
<reference evidence="2 3" key="1">
    <citation type="submission" date="2018-12" db="EMBL/GenBank/DDBJ databases">
        <title>Complete genome sequencing of Tabrizicola sp. K13M18.</title>
        <authorList>
            <person name="Bae J.-W."/>
        </authorList>
    </citation>
    <scope>NUCLEOTIDE SEQUENCE [LARGE SCALE GENOMIC DNA]</scope>
    <source>
        <strain evidence="2 3">K13M18</strain>
    </source>
</reference>
<feature type="chain" id="PRO_5019350694" evidence="1">
    <location>
        <begin position="21"/>
        <end position="215"/>
    </location>
</feature>
<dbReference type="RefSeq" id="WP_125325952.1">
    <property type="nucleotide sequence ID" value="NZ_CP034328.1"/>
</dbReference>
<sequence length="215" mass="21991">MHRTLLAALLTATLTLPVVADVGAKIGADTASPVKVAELSARLYDAGLAAADPLLILSAAKLRKTLAPVAGNRVPVGGQPAEGAPLGWEEMLAAAETLAAGDDLLLGLIADIRAESTKGVASGPVYNIGSLSNGGGDTYPPIEFRGGEYAEVYVEAKAATNVNLTILDDKGRLVCTDTDISHIAYCGWTPAQGGTFTLKVENKGPSSAAYALMTN</sequence>
<gene>
    <name evidence="2" type="ORF">EI545_13485</name>
</gene>
<accession>A0A3S8U858</accession>
<evidence type="ECO:0000256" key="1">
    <source>
        <dbReference type="SAM" id="SignalP"/>
    </source>
</evidence>
<protein>
    <submittedName>
        <fullName evidence="2">Uncharacterized protein</fullName>
    </submittedName>
</protein>
<name>A0A3S8U858_9RHOB</name>
<feature type="signal peptide" evidence="1">
    <location>
        <begin position="1"/>
        <end position="20"/>
    </location>
</feature>
<dbReference type="Proteomes" id="UP000282002">
    <property type="component" value="Chromosome"/>
</dbReference>
<evidence type="ECO:0000313" key="3">
    <source>
        <dbReference type="Proteomes" id="UP000282002"/>
    </source>
</evidence>